<dbReference type="Gene3D" id="3.20.20.80">
    <property type="entry name" value="Glycosidases"/>
    <property type="match status" value="1"/>
</dbReference>
<protein>
    <submittedName>
        <fullName evidence="2">Alpha amylase C-terminal domain-containing protein</fullName>
    </submittedName>
</protein>
<dbReference type="Gene3D" id="2.60.40.1180">
    <property type="entry name" value="Golgi alpha-mannosidase II"/>
    <property type="match status" value="1"/>
</dbReference>
<accession>A0ABS8G5V5</accession>
<dbReference type="Pfam" id="PF16657">
    <property type="entry name" value="Malt_amylase_C"/>
    <property type="match status" value="1"/>
</dbReference>
<keyword evidence="3" id="KW-1185">Reference proteome</keyword>
<dbReference type="Proteomes" id="UP001520878">
    <property type="component" value="Unassembled WGS sequence"/>
</dbReference>
<evidence type="ECO:0000259" key="1">
    <source>
        <dbReference type="SMART" id="SM00642"/>
    </source>
</evidence>
<sequence>MKSLRSACSVATVVLMIATLTGCQTHHINKPAHAATSYDYVELAHPEWAKNATIYQINTRQFTAEGTFAAAQQQLPRLKALGVDILWLMPVHPIGEENRKGTLGSPYAVKDYFGVNPEFGTLADLKAFVDAAHQLGMYVILDWVANHTAWDNVMRFEHPEWYERDHEGNFRPTPWWDWSDIIDLDYSNADMRDYMKKAMRYWVEEVGVDGYRCDVAGFVPVAFWNEVRAELDSVKPVFMLAEWESRDLHAKAFDMTYGWSWQEAVHDVLSGHGGLNPLYVYYSWNESAYPKDAYRMTFVTNHDMNAWEGTVFERYGSREKVETAIVLSVVGEGMPLIYNGLEAGNDRRLAFFERDPIAWKPHPFGDLYKRLFALMKQNTALWHGKHGATMQRVVNDKPNSVFSFVRQNDNDKVVVMINFSDHQHAVSFDSSLLHGTYREFNSPDMVTLTESSQLTLGPWEYRIYIKP</sequence>
<dbReference type="Pfam" id="PF00128">
    <property type="entry name" value="Alpha-amylase"/>
    <property type="match status" value="1"/>
</dbReference>
<dbReference type="InterPro" id="IPR013780">
    <property type="entry name" value="Glyco_hydro_b"/>
</dbReference>
<dbReference type="RefSeq" id="WP_229157390.1">
    <property type="nucleotide sequence ID" value="NZ_JAJEWP010000001.1"/>
</dbReference>
<comment type="caution">
    <text evidence="2">The sequence shown here is derived from an EMBL/GenBank/DDBJ whole genome shotgun (WGS) entry which is preliminary data.</text>
</comment>
<dbReference type="CDD" id="cd11313">
    <property type="entry name" value="AmyAc_arch_bac_AmyA"/>
    <property type="match status" value="1"/>
</dbReference>
<dbReference type="PANTHER" id="PTHR47786">
    <property type="entry name" value="ALPHA-1,4-GLUCAN:MALTOSE-1-PHOSPHATE MALTOSYLTRANSFERASE"/>
    <property type="match status" value="1"/>
</dbReference>
<dbReference type="InterPro" id="IPR017853">
    <property type="entry name" value="GH"/>
</dbReference>
<name>A0ABS8G5V5_9ALTE</name>
<dbReference type="InterPro" id="IPR032091">
    <property type="entry name" value="Malt_amylase-like_C"/>
</dbReference>
<dbReference type="SUPFAM" id="SSF51011">
    <property type="entry name" value="Glycosyl hydrolase domain"/>
    <property type="match status" value="1"/>
</dbReference>
<proteinExistence type="predicted"/>
<gene>
    <name evidence="2" type="ORF">LJ739_04460</name>
</gene>
<dbReference type="SMART" id="SM00642">
    <property type="entry name" value="Aamy"/>
    <property type="match status" value="1"/>
</dbReference>
<dbReference type="PROSITE" id="PS51257">
    <property type="entry name" value="PROKAR_LIPOPROTEIN"/>
    <property type="match status" value="1"/>
</dbReference>
<reference evidence="2 3" key="1">
    <citation type="submission" date="2021-10" db="EMBL/GenBank/DDBJ databases">
        <title>Draft genome of Aestuariibacter halophilus JC2043.</title>
        <authorList>
            <person name="Emsley S.A."/>
            <person name="Pfannmuller K.M."/>
            <person name="Ushijima B."/>
            <person name="Saw J.H."/>
            <person name="Videau P."/>
        </authorList>
    </citation>
    <scope>NUCLEOTIDE SEQUENCE [LARGE SCALE GENOMIC DNA]</scope>
    <source>
        <strain evidence="2 3">JC2043</strain>
    </source>
</reference>
<evidence type="ECO:0000313" key="3">
    <source>
        <dbReference type="Proteomes" id="UP001520878"/>
    </source>
</evidence>
<evidence type="ECO:0000313" key="2">
    <source>
        <dbReference type="EMBL" id="MCC2615491.1"/>
    </source>
</evidence>
<dbReference type="InterPro" id="IPR006047">
    <property type="entry name" value="GH13_cat_dom"/>
</dbReference>
<dbReference type="SUPFAM" id="SSF51445">
    <property type="entry name" value="(Trans)glycosidases"/>
    <property type="match status" value="1"/>
</dbReference>
<dbReference type="PANTHER" id="PTHR47786:SF2">
    <property type="entry name" value="GLYCOSYL HYDROLASE FAMILY 13 CATALYTIC DOMAIN-CONTAINING PROTEIN"/>
    <property type="match status" value="1"/>
</dbReference>
<organism evidence="2 3">
    <name type="scientific">Fluctibacter halophilus</name>
    <dbReference type="NCBI Taxonomy" id="226011"/>
    <lineage>
        <taxon>Bacteria</taxon>
        <taxon>Pseudomonadati</taxon>
        <taxon>Pseudomonadota</taxon>
        <taxon>Gammaproteobacteria</taxon>
        <taxon>Alteromonadales</taxon>
        <taxon>Alteromonadaceae</taxon>
        <taxon>Fluctibacter</taxon>
    </lineage>
</organism>
<dbReference type="EMBL" id="JAJEWP010000001">
    <property type="protein sequence ID" value="MCC2615491.1"/>
    <property type="molecule type" value="Genomic_DNA"/>
</dbReference>
<feature type="domain" description="Glycosyl hydrolase family 13 catalytic" evidence="1">
    <location>
        <begin position="56"/>
        <end position="358"/>
    </location>
</feature>